<dbReference type="Gene3D" id="3.10.450.50">
    <property type="match status" value="2"/>
</dbReference>
<dbReference type="RefSeq" id="WP_324179495.1">
    <property type="nucleotide sequence ID" value="NZ_BAABAW010000007.1"/>
</dbReference>
<organism evidence="2 3">
    <name type="scientific">Aquimarina gracilis</name>
    <dbReference type="NCBI Taxonomy" id="874422"/>
    <lineage>
        <taxon>Bacteria</taxon>
        <taxon>Pseudomonadati</taxon>
        <taxon>Bacteroidota</taxon>
        <taxon>Flavobacteriia</taxon>
        <taxon>Flavobacteriales</taxon>
        <taxon>Flavobacteriaceae</taxon>
        <taxon>Aquimarina</taxon>
    </lineage>
</organism>
<evidence type="ECO:0000313" key="3">
    <source>
        <dbReference type="Proteomes" id="UP001327027"/>
    </source>
</evidence>
<gene>
    <name evidence="2" type="ORF">U6A24_08375</name>
</gene>
<dbReference type="Proteomes" id="UP001327027">
    <property type="component" value="Unassembled WGS sequence"/>
</dbReference>
<dbReference type="InterPro" id="IPR027843">
    <property type="entry name" value="DUF4440"/>
</dbReference>
<evidence type="ECO:0000259" key="1">
    <source>
        <dbReference type="Pfam" id="PF14534"/>
    </source>
</evidence>
<dbReference type="EMBL" id="JAYKLX010000003">
    <property type="protein sequence ID" value="MEB3345470.1"/>
    <property type="molecule type" value="Genomic_DNA"/>
</dbReference>
<dbReference type="SUPFAM" id="SSF54427">
    <property type="entry name" value="NTF2-like"/>
    <property type="match status" value="1"/>
</dbReference>
<accession>A0ABU5ZTR0</accession>
<evidence type="ECO:0000313" key="2">
    <source>
        <dbReference type="EMBL" id="MEB3345470.1"/>
    </source>
</evidence>
<keyword evidence="3" id="KW-1185">Reference proteome</keyword>
<feature type="domain" description="DUF4440" evidence="1">
    <location>
        <begin position="44"/>
        <end position="142"/>
    </location>
</feature>
<comment type="caution">
    <text evidence="2">The sequence shown here is derived from an EMBL/GenBank/DDBJ whole genome shotgun (WGS) entry which is preliminary data.</text>
</comment>
<reference evidence="2 3" key="1">
    <citation type="journal article" date="2013" name="Int. J. Syst. Evol. Microbiol.">
        <title>Aquimarina gracilis sp. nov., isolated from the gut microflora of a mussel, Mytilus coruscus, and emended description of Aquimarina spongiae.</title>
        <authorList>
            <person name="Park S.C."/>
            <person name="Choe H.N."/>
            <person name="Baik K.S."/>
            <person name="Seong C.N."/>
        </authorList>
    </citation>
    <scope>NUCLEOTIDE SEQUENCE [LARGE SCALE GENOMIC DNA]</scope>
    <source>
        <strain evidence="2 3">PSC32</strain>
    </source>
</reference>
<dbReference type="Pfam" id="PF14534">
    <property type="entry name" value="DUF4440"/>
    <property type="match status" value="1"/>
</dbReference>
<name>A0ABU5ZTR0_9FLAO</name>
<dbReference type="InterPro" id="IPR032710">
    <property type="entry name" value="NTF2-like_dom_sf"/>
</dbReference>
<proteinExistence type="predicted"/>
<sequence length="304" mass="35443">MKLNYISVFVILMFFSCTDSGTKQFTTQIPEKRDIRKQLHKYNEQIIDAAITKSFDKISGLYAEDALLMAEFHPLIQNTNNIKGYYNEIFEKESLKKYTREIIEVIVFENRVIEIGLFTKTLSNTKEYKGKYLNVWKLKDKQLTLKAEAFGYLNHIKNPEALIAANVTVSKPYKVNIPWEMEAYNALNKTNVMDRIPERSANGYTEDAKYLPFADTIKVGKSALLKHYQAYYKNPAKIDSLQVWTYDYDVVDNGYIRYTGFYVDWTVPGFSGNTQGLGISYWQRLEDNTLRIHRQIGTHIHQKE</sequence>
<protein>
    <submittedName>
        <fullName evidence="2">Nuclear transport factor 2 family protein</fullName>
    </submittedName>
</protein>
<dbReference type="PROSITE" id="PS51257">
    <property type="entry name" value="PROKAR_LIPOPROTEIN"/>
    <property type="match status" value="1"/>
</dbReference>